<dbReference type="AlphaFoldDB" id="A0A051UL83"/>
<name>A0A051UL83_9MYCO</name>
<dbReference type="PATRIC" id="fig|1324261.3.peg.64"/>
<evidence type="ECO:0000259" key="3">
    <source>
        <dbReference type="Pfam" id="PF02470"/>
    </source>
</evidence>
<sequence length="488" mass="52239">MYLTRQVRIQLVVFAVLATFIAAVLLFGYLQVPARILGIGRYTVTVQLQQTGGLYEGGNVAYRGVDVGRVAAVRLTHTGAEAVLRLKSDIRIPSDLRVEVHSMTAIGEQYVELLPQSGNGRPLKGGDVIPAQATYVPPDLNSLLTATNRGLDAIPKGNLKTVVDEGYIAVGGLGPELSRLVKGTTALAIDARKNLDSLVTLIDESKPVLDSQTETSDSIQAWAAHLASITSQLKIHDTDVHGLLQKGGPAIDGSRQLLDRLQPTLPIVLANLVSIGKVAVTYRGNLEQLLVLLPQDVAILQAVSLANANTKQDDIGIYFGLGLNLNLPPPCVTGFLPPQQMRSAASEDAPERPRGNLYCRIPQDSPINVRGARNYPCETQPGKRAATVKLCESDKPYVPLNDGFNWKGDPNATLSGQSVPELDPGEETPAEKPPSPDQASPPIAAAQYDPATGKYIGPDGRVYTQTNLARGAKKEQSWQSMLIPPIGN</sequence>
<dbReference type="PANTHER" id="PTHR33371">
    <property type="entry name" value="INTERMEMBRANE PHOSPHOLIPID TRANSPORT SYSTEM BINDING PROTEIN MLAD-RELATED"/>
    <property type="match status" value="1"/>
</dbReference>
<feature type="domain" description="Mce/MlaD" evidence="3">
    <location>
        <begin position="41"/>
        <end position="115"/>
    </location>
</feature>
<accession>A0A051UL83</accession>
<keyword evidence="2" id="KW-0472">Membrane</keyword>
<organism evidence="4 5">
    <name type="scientific">Mycobacterium [tuberculosis] TKK-01-0051</name>
    <dbReference type="NCBI Taxonomy" id="1324261"/>
    <lineage>
        <taxon>Bacteria</taxon>
        <taxon>Bacillati</taxon>
        <taxon>Actinomycetota</taxon>
        <taxon>Actinomycetes</taxon>
        <taxon>Mycobacteriales</taxon>
        <taxon>Mycobacteriaceae</taxon>
        <taxon>Mycobacterium</taxon>
        <taxon>Mycobacterium avium complex (MAC)</taxon>
    </lineage>
</organism>
<keyword evidence="2" id="KW-0812">Transmembrane</keyword>
<dbReference type="RefSeq" id="WP_044482920.1">
    <property type="nucleotide sequence ID" value="NZ_KK328284.1"/>
</dbReference>
<keyword evidence="5" id="KW-1185">Reference proteome</keyword>
<dbReference type="PANTHER" id="PTHR33371:SF16">
    <property type="entry name" value="MCE-FAMILY PROTEIN MCE3F"/>
    <property type="match status" value="1"/>
</dbReference>
<dbReference type="HOGENOM" id="CLU_032980_0_0_11"/>
<feature type="region of interest" description="Disordered" evidence="1">
    <location>
        <begin position="342"/>
        <end position="361"/>
    </location>
</feature>
<feature type="region of interest" description="Disordered" evidence="1">
    <location>
        <begin position="402"/>
        <end position="488"/>
    </location>
</feature>
<evidence type="ECO:0000313" key="4">
    <source>
        <dbReference type="EMBL" id="KBZ69346.1"/>
    </source>
</evidence>
<comment type="caution">
    <text evidence="4">The sequence shown here is derived from an EMBL/GenBank/DDBJ whole genome shotgun (WGS) entry which is preliminary data.</text>
</comment>
<dbReference type="EMBL" id="JLXW01000001">
    <property type="protein sequence ID" value="KBZ69346.1"/>
    <property type="molecule type" value="Genomic_DNA"/>
</dbReference>
<feature type="transmembrane region" description="Helical" evidence="2">
    <location>
        <begin position="12"/>
        <end position="30"/>
    </location>
</feature>
<evidence type="ECO:0000313" key="5">
    <source>
        <dbReference type="Proteomes" id="UP000025947"/>
    </source>
</evidence>
<reference evidence="4 5" key="1">
    <citation type="submission" date="2014-04" db="EMBL/GenBank/DDBJ databases">
        <title>The Genome Sequence of Mycobacterium tuberculosis TKK-01-0051.</title>
        <authorList>
            <consortium name="The Broad Institute Genomics Platform"/>
            <consortium name="The Broad Institute Genome Sequencing Center for Infectious Disease"/>
            <person name="Earl A.M."/>
            <person name="Cohen K."/>
            <person name="Pym A."/>
            <person name="Bishai W."/>
            <person name="Maharaj K."/>
            <person name="Desjardins C."/>
            <person name="Abeel T."/>
            <person name="Young S."/>
            <person name="Zeng Q."/>
            <person name="Gargeya S."/>
            <person name="Abouelleil A."/>
            <person name="Alvarado L."/>
            <person name="Chapman S.B."/>
            <person name="Gainer-Dewar J."/>
            <person name="Goldberg J."/>
            <person name="Griggs A."/>
            <person name="Gujja S."/>
            <person name="Hansen M."/>
            <person name="Howarth C."/>
            <person name="Imamovic A."/>
            <person name="Larimer J."/>
            <person name="Murphy C."/>
            <person name="Naylor J."/>
            <person name="Pearson M."/>
            <person name="Poon T.W."/>
            <person name="Priest M."/>
            <person name="Roberts A."/>
            <person name="Saif S."/>
            <person name="Shea T."/>
            <person name="Sykes S."/>
            <person name="Wortman J."/>
            <person name="Nusbaum C."/>
            <person name="Birren B."/>
        </authorList>
    </citation>
    <scope>NUCLEOTIDE SEQUENCE [LARGE SCALE GENOMIC DNA]</scope>
    <source>
        <strain evidence="4 5">TKK-01-0051</strain>
    </source>
</reference>
<proteinExistence type="predicted"/>
<dbReference type="NCBIfam" id="TIGR00996">
    <property type="entry name" value="Mtu_fam_mce"/>
    <property type="match status" value="1"/>
</dbReference>
<dbReference type="InterPro" id="IPR003399">
    <property type="entry name" value="Mce/MlaD"/>
</dbReference>
<protein>
    <recommendedName>
        <fullName evidence="3">Mce/MlaD domain-containing protein</fullName>
    </recommendedName>
</protein>
<dbReference type="Pfam" id="PF02470">
    <property type="entry name" value="MlaD"/>
    <property type="match status" value="1"/>
</dbReference>
<gene>
    <name evidence="4" type="ORF">K875_00061</name>
</gene>
<dbReference type="InterPro" id="IPR005693">
    <property type="entry name" value="Mce"/>
</dbReference>
<dbReference type="GO" id="GO:0005576">
    <property type="term" value="C:extracellular region"/>
    <property type="evidence" value="ECO:0007669"/>
    <property type="project" value="TreeGrafter"/>
</dbReference>
<evidence type="ECO:0000256" key="1">
    <source>
        <dbReference type="SAM" id="MobiDB-lite"/>
    </source>
</evidence>
<keyword evidence="2" id="KW-1133">Transmembrane helix</keyword>
<dbReference type="Proteomes" id="UP000025947">
    <property type="component" value="Unassembled WGS sequence"/>
</dbReference>
<dbReference type="InterPro" id="IPR052336">
    <property type="entry name" value="MlaD_Phospholipid_Transporter"/>
</dbReference>
<evidence type="ECO:0000256" key="2">
    <source>
        <dbReference type="SAM" id="Phobius"/>
    </source>
</evidence>